<proteinExistence type="predicted"/>
<evidence type="ECO:0000256" key="8">
    <source>
        <dbReference type="SAM" id="Phobius"/>
    </source>
</evidence>
<comment type="subcellular location">
    <subcellularLocation>
        <location evidence="1">Cell membrane</location>
    </subcellularLocation>
</comment>
<keyword evidence="4" id="KW-0547">Nucleotide-binding</keyword>
<feature type="transmembrane region" description="Helical" evidence="8">
    <location>
        <begin position="149"/>
        <end position="166"/>
    </location>
</feature>
<evidence type="ECO:0000256" key="7">
    <source>
        <dbReference type="ARBA" id="ARBA00023136"/>
    </source>
</evidence>
<feature type="domain" description="Pycsar effector protein" evidence="9">
    <location>
        <begin position="8"/>
        <end position="165"/>
    </location>
</feature>
<feature type="transmembrane region" description="Helical" evidence="8">
    <location>
        <begin position="24"/>
        <end position="44"/>
    </location>
</feature>
<reference evidence="10 11" key="1">
    <citation type="submission" date="2024-04" db="EMBL/GenBank/DDBJ databases">
        <title>whole genome sequencing of Lutimonas vermicola strain IMCC1616.</title>
        <authorList>
            <person name="Bae S.S."/>
        </authorList>
    </citation>
    <scope>NUCLEOTIDE SEQUENCE [LARGE SCALE GENOMIC DNA]</scope>
    <source>
        <strain evidence="10 11">IMCC1616</strain>
    </source>
</reference>
<keyword evidence="6" id="KW-0051">Antiviral defense</keyword>
<accession>A0ABU9L1N1</accession>
<evidence type="ECO:0000259" key="9">
    <source>
        <dbReference type="Pfam" id="PF18967"/>
    </source>
</evidence>
<sequence>MRQDPNNYWEQLERLEKLIRASELKAGIIFSFHSLVIGLFIDRIEQFQPIITSNKVFLVISFLWMACVLVSIYYCFKCFKPQIELKYDKNVFFFRDAVYAFGDVKEYTKKLLEVCDSETELYEQLSEQIHIESKIIDQKFICVQKSIKFFGLSFIFVLAALSFWLLTI</sequence>
<evidence type="ECO:0000256" key="4">
    <source>
        <dbReference type="ARBA" id="ARBA00022741"/>
    </source>
</evidence>
<keyword evidence="3 8" id="KW-0812">Transmembrane</keyword>
<evidence type="ECO:0000256" key="5">
    <source>
        <dbReference type="ARBA" id="ARBA00022989"/>
    </source>
</evidence>
<evidence type="ECO:0000256" key="2">
    <source>
        <dbReference type="ARBA" id="ARBA00022475"/>
    </source>
</evidence>
<evidence type="ECO:0000313" key="10">
    <source>
        <dbReference type="EMBL" id="MEL4456349.1"/>
    </source>
</evidence>
<evidence type="ECO:0000256" key="1">
    <source>
        <dbReference type="ARBA" id="ARBA00004236"/>
    </source>
</evidence>
<gene>
    <name evidence="10" type="ORF">AABB81_10610</name>
</gene>
<dbReference type="EMBL" id="JBCDNA010000002">
    <property type="protein sequence ID" value="MEL4456349.1"/>
    <property type="molecule type" value="Genomic_DNA"/>
</dbReference>
<evidence type="ECO:0000313" key="11">
    <source>
        <dbReference type="Proteomes" id="UP001474120"/>
    </source>
</evidence>
<evidence type="ECO:0000256" key="6">
    <source>
        <dbReference type="ARBA" id="ARBA00023118"/>
    </source>
</evidence>
<name>A0ABU9L1N1_9FLAO</name>
<dbReference type="RefSeq" id="WP_342160469.1">
    <property type="nucleotide sequence ID" value="NZ_JBCDNA010000002.1"/>
</dbReference>
<keyword evidence="7 8" id="KW-0472">Membrane</keyword>
<comment type="caution">
    <text evidence="10">The sequence shown here is derived from an EMBL/GenBank/DDBJ whole genome shotgun (WGS) entry which is preliminary data.</text>
</comment>
<dbReference type="Proteomes" id="UP001474120">
    <property type="component" value="Unassembled WGS sequence"/>
</dbReference>
<protein>
    <submittedName>
        <fullName evidence="10">Pycsar system effector family protein</fullName>
    </submittedName>
</protein>
<keyword evidence="11" id="KW-1185">Reference proteome</keyword>
<evidence type="ECO:0000256" key="3">
    <source>
        <dbReference type="ARBA" id="ARBA00022692"/>
    </source>
</evidence>
<keyword evidence="2" id="KW-1003">Cell membrane</keyword>
<feature type="transmembrane region" description="Helical" evidence="8">
    <location>
        <begin position="56"/>
        <end position="76"/>
    </location>
</feature>
<organism evidence="10 11">
    <name type="scientific">Lutimonas vermicola</name>
    <dbReference type="NCBI Taxonomy" id="414288"/>
    <lineage>
        <taxon>Bacteria</taxon>
        <taxon>Pseudomonadati</taxon>
        <taxon>Bacteroidota</taxon>
        <taxon>Flavobacteriia</taxon>
        <taxon>Flavobacteriales</taxon>
        <taxon>Flavobacteriaceae</taxon>
        <taxon>Lutimonas</taxon>
    </lineage>
</organism>
<dbReference type="Pfam" id="PF18967">
    <property type="entry name" value="PycTM"/>
    <property type="match status" value="1"/>
</dbReference>
<keyword evidence="5 8" id="KW-1133">Transmembrane helix</keyword>
<dbReference type="InterPro" id="IPR043760">
    <property type="entry name" value="PycTM_dom"/>
</dbReference>